<accession>A0A0G4G3E2</accession>
<keyword evidence="3 6" id="KW-0812">Transmembrane</keyword>
<dbReference type="STRING" id="1169540.A0A0G4G3E2"/>
<evidence type="ECO:0000256" key="7">
    <source>
        <dbReference type="SAM" id="MobiDB-lite"/>
    </source>
</evidence>
<keyword evidence="5 6" id="KW-0472">Membrane</keyword>
<dbReference type="InterPro" id="IPR007248">
    <property type="entry name" value="Mpv17_PMP22"/>
</dbReference>
<reference evidence="8 9" key="1">
    <citation type="submission" date="2014-11" db="EMBL/GenBank/DDBJ databases">
        <authorList>
            <person name="Zhu J."/>
            <person name="Qi W."/>
            <person name="Song R."/>
        </authorList>
    </citation>
    <scope>NUCLEOTIDE SEQUENCE [LARGE SCALE GENOMIC DNA]</scope>
</reference>
<dbReference type="OMA" id="CYLLCHY"/>
<feature type="compositionally biased region" description="Polar residues" evidence="7">
    <location>
        <begin position="1"/>
        <end position="12"/>
    </location>
</feature>
<protein>
    <recommendedName>
        <fullName evidence="10">Peroxisomal membrane protein MPV17</fullName>
    </recommendedName>
</protein>
<dbReference type="VEuPathDB" id="CryptoDB:Vbra_22665"/>
<proteinExistence type="inferred from homology"/>
<comment type="subcellular location">
    <subcellularLocation>
        <location evidence="1">Membrane</location>
        <topology evidence="1">Multi-pass membrane protein</topology>
    </subcellularLocation>
</comment>
<dbReference type="PANTHER" id="PTHR11266">
    <property type="entry name" value="PEROXISOMAL MEMBRANE PROTEIN 2, PXMP2 MPV17"/>
    <property type="match status" value="1"/>
</dbReference>
<feature type="region of interest" description="Disordered" evidence="7">
    <location>
        <begin position="1"/>
        <end position="62"/>
    </location>
</feature>
<dbReference type="EMBL" id="CDMY01000558">
    <property type="protein sequence ID" value="CEM22792.1"/>
    <property type="molecule type" value="Genomic_DNA"/>
</dbReference>
<name>A0A0G4G3E2_VITBC</name>
<evidence type="ECO:0000313" key="8">
    <source>
        <dbReference type="EMBL" id="CEM22792.1"/>
    </source>
</evidence>
<feature type="compositionally biased region" description="Low complexity" evidence="7">
    <location>
        <begin position="53"/>
        <end position="62"/>
    </location>
</feature>
<keyword evidence="9" id="KW-1185">Reference proteome</keyword>
<dbReference type="Pfam" id="PF04117">
    <property type="entry name" value="Mpv17_PMP22"/>
    <property type="match status" value="1"/>
</dbReference>
<evidence type="ECO:0000313" key="9">
    <source>
        <dbReference type="Proteomes" id="UP000041254"/>
    </source>
</evidence>
<gene>
    <name evidence="8" type="ORF">Vbra_22665</name>
</gene>
<dbReference type="GO" id="GO:0005778">
    <property type="term" value="C:peroxisomal membrane"/>
    <property type="evidence" value="ECO:0007669"/>
    <property type="project" value="TreeGrafter"/>
</dbReference>
<evidence type="ECO:0008006" key="10">
    <source>
        <dbReference type="Google" id="ProtNLM"/>
    </source>
</evidence>
<dbReference type="PhylomeDB" id="A0A0G4G3E2"/>
<evidence type="ECO:0000256" key="5">
    <source>
        <dbReference type="ARBA" id="ARBA00023136"/>
    </source>
</evidence>
<feature type="transmembrane region" description="Helical" evidence="6">
    <location>
        <begin position="120"/>
        <end position="141"/>
    </location>
</feature>
<evidence type="ECO:0000256" key="4">
    <source>
        <dbReference type="ARBA" id="ARBA00022989"/>
    </source>
</evidence>
<feature type="transmembrane region" description="Helical" evidence="6">
    <location>
        <begin position="237"/>
        <end position="253"/>
    </location>
</feature>
<dbReference type="Proteomes" id="UP000041254">
    <property type="component" value="Unassembled WGS sequence"/>
</dbReference>
<comment type="similarity">
    <text evidence="2 6">Belongs to the peroxisomal membrane protein PXMP2/4 family.</text>
</comment>
<organism evidence="8 9">
    <name type="scientific">Vitrella brassicaformis (strain CCMP3155)</name>
    <dbReference type="NCBI Taxonomy" id="1169540"/>
    <lineage>
        <taxon>Eukaryota</taxon>
        <taxon>Sar</taxon>
        <taxon>Alveolata</taxon>
        <taxon>Colpodellida</taxon>
        <taxon>Vitrellaceae</taxon>
        <taxon>Vitrella</taxon>
    </lineage>
</organism>
<keyword evidence="4 6" id="KW-1133">Transmembrane helix</keyword>
<evidence type="ECO:0000256" key="2">
    <source>
        <dbReference type="ARBA" id="ARBA00006824"/>
    </source>
</evidence>
<dbReference type="OrthoDB" id="310747at2759"/>
<dbReference type="PANTHER" id="PTHR11266:SF80">
    <property type="entry name" value="PEROXISOMAL MEMBRANE PROTEIN 2"/>
    <property type="match status" value="1"/>
</dbReference>
<dbReference type="AlphaFoldDB" id="A0A0G4G3E2"/>
<sequence length="279" mass="30255">MRALQRFSQSRRPSAYRSFAASPVLRRPCSHASGTGGGGGRPPGAQMEAATAELSPSESSSPLSKIWGAYCRELELRPLVTKVWSTALVSGLGNAICQNIERRQAESEGREPKPLDLERLLVYSLMGGLYVGPVLHFWFFIPEWLIRQPGVKGLPKVGKTIASVGIDQTVLAPIMNGVAYYAYKLIGVGVAGARGVLRGDSDAKTALSLRSVSQGVTDAVNETTELLKTEYVPMMKMQYTIWPLAAVINYSFVPVDLRVLFVSAMSVIWSAYLSGSVNK</sequence>
<dbReference type="InParanoid" id="A0A0G4G3E2"/>
<evidence type="ECO:0000256" key="3">
    <source>
        <dbReference type="ARBA" id="ARBA00022692"/>
    </source>
</evidence>
<evidence type="ECO:0000256" key="6">
    <source>
        <dbReference type="RuleBase" id="RU363053"/>
    </source>
</evidence>
<evidence type="ECO:0000256" key="1">
    <source>
        <dbReference type="ARBA" id="ARBA00004141"/>
    </source>
</evidence>